<keyword evidence="4" id="KW-0804">Transcription</keyword>
<dbReference type="Gene3D" id="3.40.50.1360">
    <property type="match status" value="1"/>
</dbReference>
<accession>A0A4R1NI20</accession>
<keyword evidence="3 6" id="KW-0238">DNA-binding</keyword>
<gene>
    <name evidence="6" type="ORF">EZJ58_5006</name>
</gene>
<dbReference type="Pfam" id="PF04198">
    <property type="entry name" value="Sugar-bind"/>
    <property type="match status" value="1"/>
</dbReference>
<evidence type="ECO:0000256" key="4">
    <source>
        <dbReference type="ARBA" id="ARBA00023163"/>
    </source>
</evidence>
<evidence type="ECO:0000256" key="3">
    <source>
        <dbReference type="ARBA" id="ARBA00023125"/>
    </source>
</evidence>
<comment type="similarity">
    <text evidence="1">Belongs to the SorC transcriptional regulatory family.</text>
</comment>
<dbReference type="GO" id="GO:0003677">
    <property type="term" value="F:DNA binding"/>
    <property type="evidence" value="ECO:0007669"/>
    <property type="project" value="UniProtKB-KW"/>
</dbReference>
<evidence type="ECO:0000256" key="2">
    <source>
        <dbReference type="ARBA" id="ARBA00023015"/>
    </source>
</evidence>
<feature type="domain" description="Sugar-binding" evidence="5">
    <location>
        <begin position="74"/>
        <end position="322"/>
    </location>
</feature>
<dbReference type="Proteomes" id="UP000294555">
    <property type="component" value="Unassembled WGS sequence"/>
</dbReference>
<dbReference type="InterPro" id="IPR007324">
    <property type="entry name" value="Sugar-bd_dom_put"/>
</dbReference>
<dbReference type="InterPro" id="IPR037171">
    <property type="entry name" value="NagB/RpiA_transferase-like"/>
</dbReference>
<evidence type="ECO:0000313" key="7">
    <source>
        <dbReference type="Proteomes" id="UP000294555"/>
    </source>
</evidence>
<dbReference type="EMBL" id="SJOI01000001">
    <property type="protein sequence ID" value="TCL06717.1"/>
    <property type="molecule type" value="Genomic_DNA"/>
</dbReference>
<evidence type="ECO:0000256" key="1">
    <source>
        <dbReference type="ARBA" id="ARBA00010466"/>
    </source>
</evidence>
<evidence type="ECO:0000259" key="5">
    <source>
        <dbReference type="Pfam" id="PF04198"/>
    </source>
</evidence>
<dbReference type="Gene3D" id="1.10.10.10">
    <property type="entry name" value="Winged helix-like DNA-binding domain superfamily/Winged helix DNA-binding domain"/>
    <property type="match status" value="1"/>
</dbReference>
<protein>
    <submittedName>
        <fullName evidence="6">DNA-binding transcriptional regulator LsrR (DeoR family)</fullName>
    </submittedName>
</protein>
<dbReference type="PANTHER" id="PTHR34294">
    <property type="entry name" value="TRANSCRIPTIONAL REGULATOR-RELATED"/>
    <property type="match status" value="1"/>
</dbReference>
<keyword evidence="2" id="KW-0805">Transcription regulation</keyword>
<evidence type="ECO:0000313" key="6">
    <source>
        <dbReference type="EMBL" id="TCL06717.1"/>
    </source>
</evidence>
<organism evidence="6 7">
    <name type="scientific">Sodalis ligni</name>
    <dbReference type="NCBI Taxonomy" id="2697027"/>
    <lineage>
        <taxon>Bacteria</taxon>
        <taxon>Pseudomonadati</taxon>
        <taxon>Pseudomonadota</taxon>
        <taxon>Gammaproteobacteria</taxon>
        <taxon>Enterobacterales</taxon>
        <taxon>Bruguierivoracaceae</taxon>
        <taxon>Sodalis</taxon>
    </lineage>
</organism>
<dbReference type="SUPFAM" id="SSF100950">
    <property type="entry name" value="NagB/RpiA/CoA transferase-like"/>
    <property type="match status" value="1"/>
</dbReference>
<dbReference type="GO" id="GO:0030246">
    <property type="term" value="F:carbohydrate binding"/>
    <property type="evidence" value="ECO:0007669"/>
    <property type="project" value="InterPro"/>
</dbReference>
<dbReference type="PANTHER" id="PTHR34294:SF1">
    <property type="entry name" value="TRANSCRIPTIONAL REGULATOR LSRR"/>
    <property type="match status" value="1"/>
</dbReference>
<reference evidence="6 7" key="1">
    <citation type="submission" date="2019-02" db="EMBL/GenBank/DDBJ databases">
        <title>Investigation of anaerobic lignin degradation for improved lignocellulosic biofuels.</title>
        <authorList>
            <person name="Deangelis K."/>
        </authorList>
    </citation>
    <scope>NUCLEOTIDE SEQUENCE [LARGE SCALE GENOMIC DNA]</scope>
    <source>
        <strain evidence="6 7">159R</strain>
    </source>
</reference>
<keyword evidence="7" id="KW-1185">Reference proteome</keyword>
<dbReference type="InterPro" id="IPR051054">
    <property type="entry name" value="SorC_transcr_regulators"/>
</dbReference>
<proteinExistence type="inferred from homology"/>
<dbReference type="OrthoDB" id="9808171at2"/>
<sequence length="323" mass="34567">MIIREKILEESKSAQDENALIARICWHYFKEGQTQDVIARHLNITRKKVNRILGEARTSGFVQIILPQAVAVRIDLENALTAKFGLGRVIVVPTPIEGDDVRAMVGSAAGQYISENLPPSGTLGISWGGTIHTAAQNFLPRPEGGDRVVLLCGGLAESTRINPYDNAASVARALNAKCFYVTAPMFASSETLRDALVASEPVRSVLSMAGQLDMALLSAIDLSEQSKALEYGVIDEPSRLSLIEAGAVGDICGHYLDVQGKKVKHPLAQRVINPSIEDLKKTGQLVLAAGGTHKYAIILAAIRAGLCHVLICDENVAKALLAA</sequence>
<comment type="caution">
    <text evidence="6">The sequence shown here is derived from an EMBL/GenBank/DDBJ whole genome shotgun (WGS) entry which is preliminary data.</text>
</comment>
<dbReference type="AlphaFoldDB" id="A0A4R1NI20"/>
<dbReference type="InterPro" id="IPR036388">
    <property type="entry name" value="WH-like_DNA-bd_sf"/>
</dbReference>
<name>A0A4R1NI20_9GAMM</name>